<dbReference type="SUPFAM" id="SSF56784">
    <property type="entry name" value="HAD-like"/>
    <property type="match status" value="1"/>
</dbReference>
<dbReference type="Gene3D" id="3.30.1240.10">
    <property type="match status" value="1"/>
</dbReference>
<dbReference type="Proteomes" id="UP000677918">
    <property type="component" value="Unassembled WGS sequence"/>
</dbReference>
<evidence type="ECO:0000313" key="3">
    <source>
        <dbReference type="Proteomes" id="UP000677918"/>
    </source>
</evidence>
<dbReference type="RefSeq" id="WP_213411025.1">
    <property type="nucleotide sequence ID" value="NZ_BOVK01000015.1"/>
</dbReference>
<dbReference type="EMBL" id="BOVK01000015">
    <property type="protein sequence ID" value="GIQ68443.1"/>
    <property type="molecule type" value="Genomic_DNA"/>
</dbReference>
<dbReference type="InterPro" id="IPR006380">
    <property type="entry name" value="SPP-like_dom"/>
</dbReference>
<protein>
    <submittedName>
        <fullName evidence="2">5-amino-6-(5-phospho-D-ribitylamino)uracil phosphatase YcsE</fullName>
    </submittedName>
</protein>
<evidence type="ECO:0000313" key="2">
    <source>
        <dbReference type="EMBL" id="GIQ68443.1"/>
    </source>
</evidence>
<dbReference type="PROSITE" id="PS01229">
    <property type="entry name" value="COF_2"/>
    <property type="match status" value="1"/>
</dbReference>
<accession>A0A8J4H049</accession>
<dbReference type="Gene3D" id="3.40.50.1000">
    <property type="entry name" value="HAD superfamily/HAD-like"/>
    <property type="match status" value="1"/>
</dbReference>
<dbReference type="GO" id="GO:0005829">
    <property type="term" value="C:cytosol"/>
    <property type="evidence" value="ECO:0007669"/>
    <property type="project" value="TreeGrafter"/>
</dbReference>
<gene>
    <name evidence="2" type="primary">ycsE</name>
    <name evidence="2" type="ORF">XYCOK13_12670</name>
</gene>
<dbReference type="PANTHER" id="PTHR10000">
    <property type="entry name" value="PHOSPHOSERINE PHOSPHATASE"/>
    <property type="match status" value="1"/>
</dbReference>
<organism evidence="2 3">
    <name type="scientific">Xylanibacillus composti</name>
    <dbReference type="NCBI Taxonomy" id="1572762"/>
    <lineage>
        <taxon>Bacteria</taxon>
        <taxon>Bacillati</taxon>
        <taxon>Bacillota</taxon>
        <taxon>Bacilli</taxon>
        <taxon>Bacillales</taxon>
        <taxon>Paenibacillaceae</taxon>
        <taxon>Xylanibacillus</taxon>
    </lineage>
</organism>
<dbReference type="PANTHER" id="PTHR10000:SF55">
    <property type="entry name" value="5-AMINO-6-(5-PHOSPHO-D-RIBITYLAMINO)URACIL PHOSPHATASE YCSE"/>
    <property type="match status" value="1"/>
</dbReference>
<dbReference type="GO" id="GO:0016791">
    <property type="term" value="F:phosphatase activity"/>
    <property type="evidence" value="ECO:0007669"/>
    <property type="project" value="TreeGrafter"/>
</dbReference>
<comment type="caution">
    <text evidence="2">The sequence shown here is derived from an EMBL/GenBank/DDBJ whole genome shotgun (WGS) entry which is preliminary data.</text>
</comment>
<dbReference type="NCBIfam" id="TIGR01484">
    <property type="entry name" value="HAD-SF-IIB"/>
    <property type="match status" value="1"/>
</dbReference>
<dbReference type="SFLD" id="SFLDS00003">
    <property type="entry name" value="Haloacid_Dehalogenase"/>
    <property type="match status" value="1"/>
</dbReference>
<dbReference type="InterPro" id="IPR023214">
    <property type="entry name" value="HAD_sf"/>
</dbReference>
<proteinExistence type="predicted"/>
<feature type="domain" description="Sucrose phosphatase-like" evidence="1">
    <location>
        <begin position="5"/>
        <end position="86"/>
    </location>
</feature>
<dbReference type="InterPro" id="IPR006379">
    <property type="entry name" value="HAD-SF_hydro_IIB"/>
</dbReference>
<dbReference type="Pfam" id="PF05116">
    <property type="entry name" value="S6PP"/>
    <property type="match status" value="1"/>
</dbReference>
<dbReference type="Pfam" id="PF08282">
    <property type="entry name" value="Hydrolase_3"/>
    <property type="match status" value="1"/>
</dbReference>
<evidence type="ECO:0000259" key="1">
    <source>
        <dbReference type="Pfam" id="PF05116"/>
    </source>
</evidence>
<sequence length="245" mass="27305">MTAYRLIALDMDGTLLNDNEEISEANKAAIRRATEAGIVVCLSTGRGMFSLRPYIEELELQAPLVTVNGGEIWRNPDELYEQHVMAAREIERLHQLAVDHDVWFWGYAAEGVYNRSNWTAAVYEHTWLKFGYYTEDSELLAFLRAEAERGGDFEITNSHPSNLEINPAGVNKAAGLRSVCNMLGLQMEQVAAVGDSMNDWAMIREAGLGVAMGNAQQELKEAADWVTLSNEEDGVAHVLEKHFAL</sequence>
<dbReference type="SFLD" id="SFLDG01144">
    <property type="entry name" value="C2.B.4:_PGP_Like"/>
    <property type="match status" value="1"/>
</dbReference>
<dbReference type="SFLD" id="SFLDG01140">
    <property type="entry name" value="C2.B:_Phosphomannomutase_and_P"/>
    <property type="match status" value="1"/>
</dbReference>
<dbReference type="GO" id="GO:0000287">
    <property type="term" value="F:magnesium ion binding"/>
    <property type="evidence" value="ECO:0007669"/>
    <property type="project" value="TreeGrafter"/>
</dbReference>
<dbReference type="CDD" id="cd07516">
    <property type="entry name" value="HAD_Pase"/>
    <property type="match status" value="1"/>
</dbReference>
<dbReference type="AlphaFoldDB" id="A0A8J4H049"/>
<dbReference type="PROSITE" id="PS01228">
    <property type="entry name" value="COF_1"/>
    <property type="match status" value="1"/>
</dbReference>
<dbReference type="InterPro" id="IPR036412">
    <property type="entry name" value="HAD-like_sf"/>
</dbReference>
<reference evidence="2" key="1">
    <citation type="submission" date="2021-04" db="EMBL/GenBank/DDBJ databases">
        <title>Draft genome sequence of Xylanibacillus composti strain K13.</title>
        <authorList>
            <person name="Uke A."/>
            <person name="Chhe C."/>
            <person name="Baramee S."/>
            <person name="Kosugi A."/>
        </authorList>
    </citation>
    <scope>NUCLEOTIDE SEQUENCE</scope>
    <source>
        <strain evidence="2">K13</strain>
    </source>
</reference>
<name>A0A8J4H049_9BACL</name>
<keyword evidence="3" id="KW-1185">Reference proteome</keyword>